<dbReference type="SUPFAM" id="SSF57863">
    <property type="entry name" value="ArfGap/RecO-like zinc finger"/>
    <property type="match status" value="1"/>
</dbReference>
<protein>
    <recommendedName>
        <fullName evidence="7">Arf-GAP domain-containing protein</fullName>
    </recommendedName>
</protein>
<evidence type="ECO:0000256" key="1">
    <source>
        <dbReference type="ARBA" id="ARBA00022468"/>
    </source>
</evidence>
<reference evidence="9" key="1">
    <citation type="journal article" date="2012" name="PLoS Pathog.">
        <title>Comparative genomics of the apicomplexan parasites Toxoplasma gondii and Neospora caninum: Coccidia differing in host range and transmission strategy.</title>
        <authorList>
            <person name="Reid A.J."/>
            <person name="Vermont S.J."/>
            <person name="Cotton J.A."/>
            <person name="Harris D."/>
            <person name="Hill-Cawthorne G.A."/>
            <person name="Konen-Waisman S."/>
            <person name="Latham S.M."/>
            <person name="Mourier T."/>
            <person name="Norton R."/>
            <person name="Quail M.A."/>
            <person name="Sanders M."/>
            <person name="Shanmugam D."/>
            <person name="Sohal A."/>
            <person name="Wasmuth J.D."/>
            <person name="Brunk B."/>
            <person name="Grigg M.E."/>
            <person name="Howard J.C."/>
            <person name="Parkinson J."/>
            <person name="Roos D.S."/>
            <person name="Trees A.J."/>
            <person name="Berriman M."/>
            <person name="Pain A."/>
            <person name="Wastling J.M."/>
        </authorList>
    </citation>
    <scope>NUCLEOTIDE SEQUENCE [LARGE SCALE GENOMIC DNA]</scope>
    <source>
        <strain evidence="9">Liverpool</strain>
    </source>
</reference>
<dbReference type="RefSeq" id="XP_003883698.1">
    <property type="nucleotide sequence ID" value="XM_003883649.1"/>
</dbReference>
<keyword evidence="1" id="KW-0343">GTPase activation</keyword>
<evidence type="ECO:0000256" key="5">
    <source>
        <dbReference type="PROSITE-ProRule" id="PRU00288"/>
    </source>
</evidence>
<dbReference type="eggNOG" id="KOG0706">
    <property type="taxonomic scope" value="Eukaryota"/>
</dbReference>
<dbReference type="OrthoDB" id="10266696at2759"/>
<accession>F0VIV5</accession>
<dbReference type="SMART" id="SM00105">
    <property type="entry name" value="ArfGap"/>
    <property type="match status" value="1"/>
</dbReference>
<dbReference type="Gene3D" id="1.10.220.150">
    <property type="entry name" value="Arf GTPase activating protein"/>
    <property type="match status" value="1"/>
</dbReference>
<evidence type="ECO:0000256" key="2">
    <source>
        <dbReference type="ARBA" id="ARBA00022723"/>
    </source>
</evidence>
<feature type="compositionally biased region" description="Low complexity" evidence="6">
    <location>
        <begin position="28"/>
        <end position="39"/>
    </location>
</feature>
<dbReference type="AlphaFoldDB" id="F0VIV5"/>
<evidence type="ECO:0000313" key="9">
    <source>
        <dbReference type="Proteomes" id="UP000007494"/>
    </source>
</evidence>
<dbReference type="InterPro" id="IPR037278">
    <property type="entry name" value="ARFGAP/RecO"/>
</dbReference>
<dbReference type="PRINTS" id="PR00405">
    <property type="entry name" value="REVINTRACTNG"/>
</dbReference>
<name>F0VIV5_NEOCL</name>
<dbReference type="Pfam" id="PF01412">
    <property type="entry name" value="ArfGap"/>
    <property type="match status" value="1"/>
</dbReference>
<evidence type="ECO:0000256" key="4">
    <source>
        <dbReference type="ARBA" id="ARBA00022833"/>
    </source>
</evidence>
<evidence type="ECO:0000256" key="3">
    <source>
        <dbReference type="ARBA" id="ARBA00022771"/>
    </source>
</evidence>
<dbReference type="Proteomes" id="UP000007494">
    <property type="component" value="Chromosome VIII"/>
</dbReference>
<keyword evidence="9" id="KW-1185">Reference proteome</keyword>
<dbReference type="CDD" id="cd08831">
    <property type="entry name" value="ArfGap_ArfGap2_3_like"/>
    <property type="match status" value="1"/>
</dbReference>
<dbReference type="GO" id="GO:0000139">
    <property type="term" value="C:Golgi membrane"/>
    <property type="evidence" value="ECO:0007669"/>
    <property type="project" value="GOC"/>
</dbReference>
<dbReference type="CDD" id="cd22971">
    <property type="entry name" value="DD_RIIAD1"/>
    <property type="match status" value="1"/>
</dbReference>
<proteinExistence type="predicted"/>
<keyword evidence="4" id="KW-0862">Zinc</keyword>
<dbReference type="InParanoid" id="F0VIV5"/>
<dbReference type="GO" id="GO:0048205">
    <property type="term" value="P:COPI coating of Golgi vesicle"/>
    <property type="evidence" value="ECO:0007669"/>
    <property type="project" value="TreeGrafter"/>
</dbReference>
<gene>
    <name evidence="8" type="ORF">NCLIV_034480</name>
</gene>
<dbReference type="InterPro" id="IPR059162">
    <property type="entry name" value="RIIAD1"/>
</dbReference>
<feature type="region of interest" description="Disordered" evidence="6">
    <location>
        <begin position="28"/>
        <end position="80"/>
    </location>
</feature>
<evidence type="ECO:0000259" key="7">
    <source>
        <dbReference type="PROSITE" id="PS50115"/>
    </source>
</evidence>
<sequence length="696" mass="72968">MHPSFPSSVVSQHTPAYSSFPASANAGSAAYPPSSFSSPNGTDAPHPQASVASATPSTLPSGVHTPGVGEGGGVASAPSMGTGMDGGVARIYMNMPVDAKRYVGEGDRDEVFRRLRRDNRTCFDCATRNPTWLSVTYGIYLCLTCSGKHRRLGTHISFVRSCEMDKFYPEQLLRMEMGGNKKAHEFFREHGMDASKAVDYHGKLAAKYKQQLDRAVAHEMQAAGWVIASSAPAEAPAAAAAAPPQTAPSTLAFSAPAVAVPTQPVSLSGAPSDPLASGVSASGLSSNAAFAPDNFGGRGTAAGGRAAPGALRARKLDFDFDFEAEAANAAAMADQKRIEEQMKAAGGFGAPASSSAPPSVSGTGPAVSAFPSSYSTPVSASGIYSPGPAVSPGAPTGGNNSPAPSAPANATRFSNAKSISSDQYFGTAGGARAASSYQASINVDPSKRSISSDEYFGIDSTKKQSRLAAFEDQAVVHLDSLKMTAQQGWATLASVGSDCTRAFFVFLSLSADDFSPFFPVRLKERGGKAAEATDNTKKEPSLLWETVAKKGKGIWSGQQGIEGEECKSLAPGVSCSDGEAALNTIFEKQKWASDPSVRLDGDVPLGGATTLTAEQLLAQRKSQVSLMIENERYLRRHAELEEMLALFMTKVLEKKPDNILKFAGEFFTQDGLKQLVEAQADEEDTYSGIAEKLEEV</sequence>
<dbReference type="GO" id="GO:0008270">
    <property type="term" value="F:zinc ion binding"/>
    <property type="evidence" value="ECO:0007669"/>
    <property type="project" value="UniProtKB-KW"/>
</dbReference>
<feature type="compositionally biased region" description="Polar residues" evidence="6">
    <location>
        <begin position="50"/>
        <end position="60"/>
    </location>
</feature>
<feature type="compositionally biased region" description="Low complexity" evidence="6">
    <location>
        <begin position="399"/>
        <end position="410"/>
    </location>
</feature>
<evidence type="ECO:0000313" key="8">
    <source>
        <dbReference type="EMBL" id="CBZ53666.1"/>
    </source>
</evidence>
<dbReference type="VEuPathDB" id="ToxoDB:NCLIV_034480"/>
<feature type="region of interest" description="Disordered" evidence="6">
    <location>
        <begin position="390"/>
        <end position="410"/>
    </location>
</feature>
<dbReference type="EMBL" id="FR823390">
    <property type="protein sequence ID" value="CBZ53666.1"/>
    <property type="molecule type" value="Genomic_DNA"/>
</dbReference>
<dbReference type="GO" id="GO:0005096">
    <property type="term" value="F:GTPase activator activity"/>
    <property type="evidence" value="ECO:0007669"/>
    <property type="project" value="UniProtKB-KW"/>
</dbReference>
<dbReference type="InterPro" id="IPR038508">
    <property type="entry name" value="ArfGAP_dom_sf"/>
</dbReference>
<feature type="domain" description="Arf-GAP" evidence="7">
    <location>
        <begin position="109"/>
        <end position="212"/>
    </location>
</feature>
<keyword evidence="2" id="KW-0479">Metal-binding</keyword>
<feature type="compositionally biased region" description="Low complexity" evidence="6">
    <location>
        <begin position="350"/>
        <end position="365"/>
    </location>
</feature>
<evidence type="ECO:0000256" key="6">
    <source>
        <dbReference type="SAM" id="MobiDB-lite"/>
    </source>
</evidence>
<dbReference type="PANTHER" id="PTHR45686">
    <property type="entry name" value="ADP-RIBOSYLATION FACTOR GTPASE ACTIVATING PROTEIN 3, ISOFORM H-RELATED"/>
    <property type="match status" value="1"/>
</dbReference>
<feature type="region of interest" description="Disordered" evidence="6">
    <location>
        <begin position="345"/>
        <end position="365"/>
    </location>
</feature>
<dbReference type="PROSITE" id="PS50115">
    <property type="entry name" value="ARFGAP"/>
    <property type="match status" value="1"/>
</dbReference>
<dbReference type="PANTHER" id="PTHR45686:SF4">
    <property type="entry name" value="ADP-RIBOSYLATION FACTOR GTPASE ACTIVATING PROTEIN 3, ISOFORM H"/>
    <property type="match status" value="1"/>
</dbReference>
<dbReference type="GeneID" id="13443077"/>
<dbReference type="SUPFAM" id="SSF47391">
    <property type="entry name" value="Dimerization-anchoring domain of cAMP-dependent PK regulatory subunit"/>
    <property type="match status" value="1"/>
</dbReference>
<organism evidence="8 9">
    <name type="scientific">Neospora caninum (strain Liverpool)</name>
    <dbReference type="NCBI Taxonomy" id="572307"/>
    <lineage>
        <taxon>Eukaryota</taxon>
        <taxon>Sar</taxon>
        <taxon>Alveolata</taxon>
        <taxon>Apicomplexa</taxon>
        <taxon>Conoidasida</taxon>
        <taxon>Coccidia</taxon>
        <taxon>Eucoccidiorida</taxon>
        <taxon>Eimeriorina</taxon>
        <taxon>Sarcocystidae</taxon>
        <taxon>Neospora</taxon>
    </lineage>
</organism>
<dbReference type="InterPro" id="IPR001164">
    <property type="entry name" value="ArfGAP_dom"/>
</dbReference>
<keyword evidence="3 5" id="KW-0863">Zinc-finger</keyword>